<reference evidence="3" key="1">
    <citation type="submission" date="2025-08" db="UniProtKB">
        <authorList>
            <consortium name="RefSeq"/>
        </authorList>
    </citation>
    <scope>IDENTIFICATION</scope>
    <source>
        <tissue evidence="3">Whole sample</tissue>
    </source>
</reference>
<proteinExistence type="predicted"/>
<dbReference type="GeneID" id="111130830"/>
<protein>
    <submittedName>
        <fullName evidence="3">Uncharacterized protein LOC111130830</fullName>
    </submittedName>
</protein>
<gene>
    <name evidence="3" type="primary">LOC111130830</name>
</gene>
<dbReference type="KEGG" id="cvn:111130830"/>
<dbReference type="PANTHER" id="PTHR34490">
    <property type="entry name" value="PROTEIN CBG12054-RELATED"/>
    <property type="match status" value="1"/>
</dbReference>
<dbReference type="AlphaFoldDB" id="A0A8B8E3B0"/>
<name>A0A8B8E3B0_CRAVI</name>
<evidence type="ECO:0000313" key="3">
    <source>
        <dbReference type="RefSeq" id="XP_022333781.1"/>
    </source>
</evidence>
<evidence type="ECO:0000259" key="1">
    <source>
        <dbReference type="Pfam" id="PF24748"/>
    </source>
</evidence>
<dbReference type="OrthoDB" id="6039249at2759"/>
<dbReference type="PANTHER" id="PTHR34490:SF1">
    <property type="entry name" value="GALAXIN-LIKE"/>
    <property type="match status" value="1"/>
</dbReference>
<keyword evidence="2" id="KW-1185">Reference proteome</keyword>
<feature type="domain" description="Galaxin-like repeats" evidence="1">
    <location>
        <begin position="224"/>
        <end position="339"/>
    </location>
</feature>
<accession>A0A8B8E3B0</accession>
<evidence type="ECO:0000313" key="2">
    <source>
        <dbReference type="Proteomes" id="UP000694844"/>
    </source>
</evidence>
<dbReference type="InterPro" id="IPR055284">
    <property type="entry name" value="Galaxin-like"/>
</dbReference>
<sequence>MRQQKVLVSFLMTVTNTMQKLTLFAVMLQVCSVSSLLCGEFGQLKEYDKVTQKCTNGTVEPRIPLGEPDNNTATFGGGRLVCGSGIEQSRYDTKNELCCNGRLYSVNSNVSCCHNTPFDKRFNICCGGQLRPKPELDTPVACCGTDPITDKNSLCCNGTLYSKNPNDYVCCGSKPYEFRKDRCCQDTVYRLSEKEECCKNRTYKRFEQHCYREQEVLNITDDKCGGVVYNTRLFLCCGGRLHPFAEGVACCKSEAYNRSLHTCAHGHVVRKDFSWCRAWEYDPEQYGCCEGRLVERKNESWRCCGSELIDYDDYDCCAGKKFNKRNENCCRGRVIQKKEKCCAGKVLNRTTQVCCDKTLFMEEKIIQKKNTYDDKCCSKPDGGESYDSVNFVCTMENKIVKKANRRPLCGRQEYKPSVDLCCNSRVFKNASRDGMSCCLPNASIYNPKTHDCCNGTKIKNIRYTFIRKRKRSSKKMTLKRLCKLKEKYKMQKIKDKKWNSYSYKIKQGLIKCQKQIISIGNFTIQKKTQTIFYKGSIRRLSRICEKRKSKSPPK</sequence>
<feature type="domain" description="Galaxin-like repeats" evidence="1">
    <location>
        <begin position="88"/>
        <end position="211"/>
    </location>
</feature>
<dbReference type="RefSeq" id="XP_022333781.1">
    <property type="nucleotide sequence ID" value="XM_022478073.1"/>
</dbReference>
<dbReference type="InterPro" id="IPR056601">
    <property type="entry name" value="Galaxin_dom"/>
</dbReference>
<dbReference type="Proteomes" id="UP000694844">
    <property type="component" value="Chromosome 4"/>
</dbReference>
<organism evidence="2 3">
    <name type="scientific">Crassostrea virginica</name>
    <name type="common">Eastern oyster</name>
    <dbReference type="NCBI Taxonomy" id="6565"/>
    <lineage>
        <taxon>Eukaryota</taxon>
        <taxon>Metazoa</taxon>
        <taxon>Spiralia</taxon>
        <taxon>Lophotrochozoa</taxon>
        <taxon>Mollusca</taxon>
        <taxon>Bivalvia</taxon>
        <taxon>Autobranchia</taxon>
        <taxon>Pteriomorphia</taxon>
        <taxon>Ostreida</taxon>
        <taxon>Ostreoidea</taxon>
        <taxon>Ostreidae</taxon>
        <taxon>Crassostrea</taxon>
    </lineage>
</organism>
<dbReference type="Pfam" id="PF24748">
    <property type="entry name" value="Galaxin_repeat"/>
    <property type="match status" value="2"/>
</dbReference>